<dbReference type="InterPro" id="IPR014710">
    <property type="entry name" value="RmlC-like_jellyroll"/>
</dbReference>
<dbReference type="Proteomes" id="UP000006787">
    <property type="component" value="Unassembled WGS sequence"/>
</dbReference>
<proteinExistence type="predicted"/>
<organism evidence="6 7">
    <name type="scientific">Lactococcus garvieae DCC43</name>
    <dbReference type="NCBI Taxonomy" id="1231377"/>
    <lineage>
        <taxon>Bacteria</taxon>
        <taxon>Bacillati</taxon>
        <taxon>Bacillota</taxon>
        <taxon>Bacilli</taxon>
        <taxon>Lactobacillales</taxon>
        <taxon>Streptococcaceae</taxon>
        <taxon>Lactococcus</taxon>
    </lineage>
</organism>
<feature type="domain" description="Cyclic nucleotide-binding" evidence="4">
    <location>
        <begin position="38"/>
        <end position="85"/>
    </location>
</feature>
<evidence type="ECO:0000259" key="4">
    <source>
        <dbReference type="PROSITE" id="PS50042"/>
    </source>
</evidence>
<dbReference type="PROSITE" id="PS50042">
    <property type="entry name" value="CNMP_BINDING_3"/>
    <property type="match status" value="1"/>
</dbReference>
<dbReference type="PANTHER" id="PTHR24567">
    <property type="entry name" value="CRP FAMILY TRANSCRIPTIONAL REGULATORY PROTEIN"/>
    <property type="match status" value="1"/>
</dbReference>
<evidence type="ECO:0000259" key="5">
    <source>
        <dbReference type="PROSITE" id="PS51063"/>
    </source>
</evidence>
<dbReference type="InterPro" id="IPR000595">
    <property type="entry name" value="cNMP-bd_dom"/>
</dbReference>
<dbReference type="Pfam" id="PF13545">
    <property type="entry name" value="HTH_Crp_2"/>
    <property type="match status" value="1"/>
</dbReference>
<dbReference type="SMART" id="SM00100">
    <property type="entry name" value="cNMP"/>
    <property type="match status" value="1"/>
</dbReference>
<dbReference type="AlphaFoldDB" id="K2QET8"/>
<dbReference type="SUPFAM" id="SSF51206">
    <property type="entry name" value="cAMP-binding domain-like"/>
    <property type="match status" value="1"/>
</dbReference>
<keyword evidence="1" id="KW-0805">Transcription regulation</keyword>
<dbReference type="Gene3D" id="1.10.10.10">
    <property type="entry name" value="Winged helix-like DNA-binding domain superfamily/Winged helix DNA-binding domain"/>
    <property type="match status" value="1"/>
</dbReference>
<dbReference type="InterPro" id="IPR012318">
    <property type="entry name" value="HTH_CRP"/>
</dbReference>
<feature type="domain" description="HTH crp-type" evidence="5">
    <location>
        <begin position="145"/>
        <end position="214"/>
    </location>
</feature>
<dbReference type="SUPFAM" id="SSF46785">
    <property type="entry name" value="Winged helix' DNA-binding domain"/>
    <property type="match status" value="1"/>
</dbReference>
<dbReference type="PATRIC" id="fig|1231377.3.peg.793"/>
<dbReference type="SMART" id="SM00419">
    <property type="entry name" value="HTH_CRP"/>
    <property type="match status" value="1"/>
</dbReference>
<dbReference type="RefSeq" id="WP_003135150.1">
    <property type="nucleotide sequence ID" value="NZ_AMQS01000008.1"/>
</dbReference>
<dbReference type="eggNOG" id="COG0664">
    <property type="taxonomic scope" value="Bacteria"/>
</dbReference>
<evidence type="ECO:0000256" key="1">
    <source>
        <dbReference type="ARBA" id="ARBA00023015"/>
    </source>
</evidence>
<protein>
    <submittedName>
        <fullName evidence="6">Transcriptional regulator, Crp/Fnr family</fullName>
    </submittedName>
</protein>
<dbReference type="PROSITE" id="PS51063">
    <property type="entry name" value="HTH_CRP_2"/>
    <property type="match status" value="1"/>
</dbReference>
<dbReference type="Gene3D" id="2.60.120.10">
    <property type="entry name" value="Jelly Rolls"/>
    <property type="match status" value="1"/>
</dbReference>
<dbReference type="PANTHER" id="PTHR24567:SF26">
    <property type="entry name" value="REGULATORY PROTEIN YEIL"/>
    <property type="match status" value="1"/>
</dbReference>
<evidence type="ECO:0000313" key="7">
    <source>
        <dbReference type="Proteomes" id="UP000006787"/>
    </source>
</evidence>
<dbReference type="InterPro" id="IPR036388">
    <property type="entry name" value="WH-like_DNA-bd_sf"/>
</dbReference>
<evidence type="ECO:0000256" key="2">
    <source>
        <dbReference type="ARBA" id="ARBA00023125"/>
    </source>
</evidence>
<sequence>MAEYLCINKVPLFNHLTYKEQFLIHNLFKHKQFRKGDIVFSPESEKELYIVASGQMKVYTLSSTGREEILRIVEAGGYEGEKNLLGLPNDSYYGEAINNTKICCLLKADFDYLSQTYPKIINKLLYLNAKKLMELERHTHILSMEHIDKRLAFYLIELTRIQKSKNKIKIPIPLYELASLLGTRAETLSRKLKYFESNNLIKRTGKDIHIISIENLQKVIY</sequence>
<dbReference type="GO" id="GO:0005829">
    <property type="term" value="C:cytosol"/>
    <property type="evidence" value="ECO:0007669"/>
    <property type="project" value="TreeGrafter"/>
</dbReference>
<keyword evidence="3" id="KW-0804">Transcription</keyword>
<dbReference type="GO" id="GO:0003700">
    <property type="term" value="F:DNA-binding transcription factor activity"/>
    <property type="evidence" value="ECO:0007669"/>
    <property type="project" value="TreeGrafter"/>
</dbReference>
<dbReference type="CDD" id="cd00038">
    <property type="entry name" value="CAP_ED"/>
    <property type="match status" value="1"/>
</dbReference>
<gene>
    <name evidence="6" type="ORF">C426_0789</name>
</gene>
<dbReference type="GO" id="GO:0003677">
    <property type="term" value="F:DNA binding"/>
    <property type="evidence" value="ECO:0007669"/>
    <property type="project" value="UniProtKB-KW"/>
</dbReference>
<dbReference type="Pfam" id="PF00027">
    <property type="entry name" value="cNMP_binding"/>
    <property type="match status" value="1"/>
</dbReference>
<dbReference type="EMBL" id="AMQS01000008">
    <property type="protein sequence ID" value="EKF51927.1"/>
    <property type="molecule type" value="Genomic_DNA"/>
</dbReference>
<dbReference type="InterPro" id="IPR036390">
    <property type="entry name" value="WH_DNA-bd_sf"/>
</dbReference>
<evidence type="ECO:0000313" key="6">
    <source>
        <dbReference type="EMBL" id="EKF51927.1"/>
    </source>
</evidence>
<comment type="caution">
    <text evidence="6">The sequence shown here is derived from an EMBL/GenBank/DDBJ whole genome shotgun (WGS) entry which is preliminary data.</text>
</comment>
<name>K2QET8_9LACT</name>
<evidence type="ECO:0000256" key="3">
    <source>
        <dbReference type="ARBA" id="ARBA00023163"/>
    </source>
</evidence>
<keyword evidence="2" id="KW-0238">DNA-binding</keyword>
<dbReference type="InterPro" id="IPR018490">
    <property type="entry name" value="cNMP-bd_dom_sf"/>
</dbReference>
<dbReference type="InterPro" id="IPR050397">
    <property type="entry name" value="Env_Response_Regulators"/>
</dbReference>
<accession>K2QET8</accession>
<reference evidence="6 7" key="1">
    <citation type="journal article" date="2012" name="J. Bacteriol.">
        <title>Genome Sequence of the Bacteriocin-Producing Strain Lactococcus garvieae DCC43.</title>
        <authorList>
            <person name="Gabrielsen C."/>
            <person name="Brede D.A."/>
            <person name="Hernandez P.E."/>
            <person name="Nes I.F."/>
            <person name="Diep D.B."/>
        </authorList>
    </citation>
    <scope>NUCLEOTIDE SEQUENCE [LARGE SCALE GENOMIC DNA]</scope>
    <source>
        <strain evidence="6 7">DCC43</strain>
    </source>
</reference>